<dbReference type="PROSITE" id="PS51379">
    <property type="entry name" value="4FE4S_FER_2"/>
    <property type="match status" value="1"/>
</dbReference>
<dbReference type="GO" id="GO:0051537">
    <property type="term" value="F:2 iron, 2 sulfur cluster binding"/>
    <property type="evidence" value="ECO:0007669"/>
    <property type="project" value="InterPro"/>
</dbReference>
<reference evidence="2" key="1">
    <citation type="submission" date="2018-06" db="EMBL/GenBank/DDBJ databases">
        <authorList>
            <person name="Zhirakovskaya E."/>
        </authorList>
    </citation>
    <scope>NUCLEOTIDE SEQUENCE</scope>
</reference>
<accession>A0A3B1CUN0</accession>
<protein>
    <submittedName>
        <fullName evidence="2">4Fe-4S ferredoxin, iron-sulfur binding domain protein</fullName>
    </submittedName>
</protein>
<evidence type="ECO:0000259" key="1">
    <source>
        <dbReference type="PROSITE" id="PS51379"/>
    </source>
</evidence>
<dbReference type="InterPro" id="IPR017896">
    <property type="entry name" value="4Fe4S_Fe-S-bd"/>
</dbReference>
<dbReference type="InterPro" id="IPR017900">
    <property type="entry name" value="4Fe4S_Fe_S_CS"/>
</dbReference>
<dbReference type="CDD" id="cd00207">
    <property type="entry name" value="fer2"/>
    <property type="match status" value="1"/>
</dbReference>
<dbReference type="SUPFAM" id="SSF46548">
    <property type="entry name" value="alpha-helical ferredoxin"/>
    <property type="match status" value="1"/>
</dbReference>
<dbReference type="PROSITE" id="PS00197">
    <property type="entry name" value="2FE2S_FER_1"/>
    <property type="match status" value="1"/>
</dbReference>
<dbReference type="SUPFAM" id="SSF54292">
    <property type="entry name" value="2Fe-2S ferredoxin-like"/>
    <property type="match status" value="1"/>
</dbReference>
<dbReference type="InterPro" id="IPR006058">
    <property type="entry name" value="2Fe2S_fd_BS"/>
</dbReference>
<feature type="domain" description="4Fe-4S ferredoxin-type" evidence="1">
    <location>
        <begin position="111"/>
        <end position="139"/>
    </location>
</feature>
<dbReference type="AlphaFoldDB" id="A0A3B1CUN0"/>
<sequence>MTVSSAKEKTSQTVKVEIMGKQHYVPEGLTMLQAMWHTGHELTRGVGCLGGICGACPSKYTTPEDAKIKTALACQTQVEEGMSFSLTAAYYPNRKVVSDFKKMEDPKQEIFRLYPETALCRNCDACTQACPKGIDVRTGVWKAAFGQFKEGADLFLSCVMCSLCVPVCIADIAPNQVGLYMRRAQGIFFNEKSSHLLARLEEIEQGKFDAEWEQLLSLSDEAITSKPLA</sequence>
<organism evidence="2">
    <name type="scientific">hydrothermal vent metagenome</name>
    <dbReference type="NCBI Taxonomy" id="652676"/>
    <lineage>
        <taxon>unclassified sequences</taxon>
        <taxon>metagenomes</taxon>
        <taxon>ecological metagenomes</taxon>
    </lineage>
</organism>
<dbReference type="InterPro" id="IPR001041">
    <property type="entry name" value="2Fe-2S_ferredoxin-type"/>
</dbReference>
<dbReference type="EMBL" id="UOGF01000059">
    <property type="protein sequence ID" value="VAX30201.1"/>
    <property type="molecule type" value="Genomic_DNA"/>
</dbReference>
<dbReference type="Gene3D" id="3.30.70.20">
    <property type="match status" value="1"/>
</dbReference>
<gene>
    <name evidence="2" type="ORF">MNBD_NITROSPIRAE01-1316</name>
</gene>
<proteinExistence type="predicted"/>
<evidence type="ECO:0000313" key="2">
    <source>
        <dbReference type="EMBL" id="VAX30201.1"/>
    </source>
</evidence>
<dbReference type="PROSITE" id="PS00198">
    <property type="entry name" value="4FE4S_FER_1"/>
    <property type="match status" value="1"/>
</dbReference>
<dbReference type="InterPro" id="IPR036010">
    <property type="entry name" value="2Fe-2S_ferredoxin-like_sf"/>
</dbReference>
<dbReference type="Pfam" id="PF00111">
    <property type="entry name" value="Fer2"/>
    <property type="match status" value="1"/>
</dbReference>
<name>A0A3B1CUN0_9ZZZZ</name>